<feature type="transmembrane region" description="Helical" evidence="8">
    <location>
        <begin position="370"/>
        <end position="396"/>
    </location>
</feature>
<evidence type="ECO:0000256" key="1">
    <source>
        <dbReference type="ARBA" id="ARBA00004651"/>
    </source>
</evidence>
<comment type="subcellular location">
    <subcellularLocation>
        <location evidence="1">Cell membrane</location>
        <topology evidence="1">Multi-pass membrane protein</topology>
    </subcellularLocation>
</comment>
<protein>
    <recommendedName>
        <fullName evidence="9">Major facilitator superfamily (MFS) profile domain-containing protein</fullName>
    </recommendedName>
</protein>
<evidence type="ECO:0000256" key="2">
    <source>
        <dbReference type="ARBA" id="ARBA00022448"/>
    </source>
</evidence>
<feature type="transmembrane region" description="Helical" evidence="8">
    <location>
        <begin position="327"/>
        <end position="350"/>
    </location>
</feature>
<feature type="transmembrane region" description="Helical" evidence="8">
    <location>
        <begin position="262"/>
        <end position="284"/>
    </location>
</feature>
<evidence type="ECO:0000256" key="5">
    <source>
        <dbReference type="ARBA" id="ARBA00022692"/>
    </source>
</evidence>
<feature type="transmembrane region" description="Helical" evidence="8">
    <location>
        <begin position="66"/>
        <end position="88"/>
    </location>
</feature>
<dbReference type="Gene3D" id="1.20.1250.20">
    <property type="entry name" value="MFS general substrate transporter like domains"/>
    <property type="match status" value="1"/>
</dbReference>
<evidence type="ECO:0000259" key="9">
    <source>
        <dbReference type="PROSITE" id="PS50850"/>
    </source>
</evidence>
<keyword evidence="6 8" id="KW-1133">Transmembrane helix</keyword>
<dbReference type="InterPro" id="IPR036259">
    <property type="entry name" value="MFS_trans_sf"/>
</dbReference>
<feature type="transmembrane region" description="Helical" evidence="8">
    <location>
        <begin position="296"/>
        <end position="320"/>
    </location>
</feature>
<dbReference type="GO" id="GO:0005886">
    <property type="term" value="C:plasma membrane"/>
    <property type="evidence" value="ECO:0007669"/>
    <property type="project" value="UniProtKB-SubCell"/>
</dbReference>
<comment type="caution">
    <text evidence="10">The sequence shown here is derived from an EMBL/GenBank/DDBJ whole genome shotgun (WGS) entry which is preliminary data.</text>
</comment>
<dbReference type="PROSITE" id="PS50850">
    <property type="entry name" value="MFS"/>
    <property type="match status" value="1"/>
</dbReference>
<dbReference type="EMBL" id="CAKOFQ010007271">
    <property type="protein sequence ID" value="CAH1996866.1"/>
    <property type="molecule type" value="Genomic_DNA"/>
</dbReference>
<proteinExistence type="predicted"/>
<sequence length="486" mass="53592">MSSRRCGQTIREQKDGPGSTAAVYVAAFAVCVGAVCTGIALAWTSNVSEKLLAGSLNGMFFEKMDVAWAVGIMKIGCCVTTIPIGVLLDTIGRKTTMMVATLPFYVGYVLIAFATHKYMLFAGRFIIGLGAGAFSCCSPLYAAEIAHKEIRGSVVSFYFMFVSFGFVYANVLGWLLPIKLFIFACIIVPVIFTTMFFFQPKSPVYSIQSGKAMEAMEALKALRGSKYDVTAEMKTIKLELSIALGGSNFFQLFKDRGVIRGFIISVTLLILKHLVGSTLVLIFTSEIVKACGFGDIAVKSAVITGGMIQALASFVPLYLVDRVGRRFLLIIGFSITLISSAVLGAFYVSLDRKLLSPNLLNTFSFVPLSALALYWFGYGVGLGNIAALTAVEIFPACFRAKLKCFSEFVNWSASFVVTMTYLQFGEAYGHDLLYFFYCFFSMIGILLVIYVYPEASRKTSLEIFDEIRKRKHIFRRYRAEPIRGLR</sequence>
<feature type="transmembrane region" description="Helical" evidence="8">
    <location>
        <begin position="95"/>
        <end position="115"/>
    </location>
</feature>
<dbReference type="InterPro" id="IPR020846">
    <property type="entry name" value="MFS_dom"/>
</dbReference>
<dbReference type="InterPro" id="IPR050549">
    <property type="entry name" value="MFS_Trehalose_Transporter"/>
</dbReference>
<feature type="transmembrane region" description="Helical" evidence="8">
    <location>
        <begin position="180"/>
        <end position="198"/>
    </location>
</feature>
<evidence type="ECO:0000256" key="8">
    <source>
        <dbReference type="SAM" id="Phobius"/>
    </source>
</evidence>
<keyword evidence="2" id="KW-0813">Transport</keyword>
<feature type="transmembrane region" description="Helical" evidence="8">
    <location>
        <begin position="155"/>
        <end position="174"/>
    </location>
</feature>
<feature type="transmembrane region" description="Helical" evidence="8">
    <location>
        <begin position="121"/>
        <end position="143"/>
    </location>
</feature>
<evidence type="ECO:0000313" key="11">
    <source>
        <dbReference type="Proteomes" id="UP001152888"/>
    </source>
</evidence>
<keyword evidence="7 8" id="KW-0472">Membrane</keyword>
<evidence type="ECO:0000256" key="7">
    <source>
        <dbReference type="ARBA" id="ARBA00023136"/>
    </source>
</evidence>
<dbReference type="FunFam" id="1.20.1250.20:FF:000218">
    <property type="entry name" value="facilitated trehalose transporter Tret1"/>
    <property type="match status" value="1"/>
</dbReference>
<dbReference type="SUPFAM" id="SSF103473">
    <property type="entry name" value="MFS general substrate transporter"/>
    <property type="match status" value="1"/>
</dbReference>
<dbReference type="PROSITE" id="PS00217">
    <property type="entry name" value="SUGAR_TRANSPORT_2"/>
    <property type="match status" value="1"/>
</dbReference>
<feature type="transmembrane region" description="Helical" evidence="8">
    <location>
        <begin position="21"/>
        <end position="46"/>
    </location>
</feature>
<accession>A0A9P0LEN0</accession>
<dbReference type="OrthoDB" id="8120565at2759"/>
<feature type="domain" description="Major facilitator superfamily (MFS) profile" evidence="9">
    <location>
        <begin position="22"/>
        <end position="456"/>
    </location>
</feature>
<feature type="transmembrane region" description="Helical" evidence="8">
    <location>
        <begin position="434"/>
        <end position="452"/>
    </location>
</feature>
<evidence type="ECO:0000256" key="3">
    <source>
        <dbReference type="ARBA" id="ARBA00022475"/>
    </source>
</evidence>
<dbReference type="PANTHER" id="PTHR48021">
    <property type="match status" value="1"/>
</dbReference>
<evidence type="ECO:0000256" key="6">
    <source>
        <dbReference type="ARBA" id="ARBA00022989"/>
    </source>
</evidence>
<reference evidence="10" key="1">
    <citation type="submission" date="2022-03" db="EMBL/GenBank/DDBJ databases">
        <authorList>
            <person name="Sayadi A."/>
        </authorList>
    </citation>
    <scope>NUCLEOTIDE SEQUENCE</scope>
</reference>
<keyword evidence="3" id="KW-1003">Cell membrane</keyword>
<keyword evidence="5 8" id="KW-0812">Transmembrane</keyword>
<organism evidence="10 11">
    <name type="scientific">Acanthoscelides obtectus</name>
    <name type="common">Bean weevil</name>
    <name type="synonym">Bruchus obtectus</name>
    <dbReference type="NCBI Taxonomy" id="200917"/>
    <lineage>
        <taxon>Eukaryota</taxon>
        <taxon>Metazoa</taxon>
        <taxon>Ecdysozoa</taxon>
        <taxon>Arthropoda</taxon>
        <taxon>Hexapoda</taxon>
        <taxon>Insecta</taxon>
        <taxon>Pterygota</taxon>
        <taxon>Neoptera</taxon>
        <taxon>Endopterygota</taxon>
        <taxon>Coleoptera</taxon>
        <taxon>Polyphaga</taxon>
        <taxon>Cucujiformia</taxon>
        <taxon>Chrysomeloidea</taxon>
        <taxon>Chrysomelidae</taxon>
        <taxon>Bruchinae</taxon>
        <taxon>Bruchini</taxon>
        <taxon>Acanthoscelides</taxon>
    </lineage>
</organism>
<dbReference type="AlphaFoldDB" id="A0A9P0LEN0"/>
<keyword evidence="11" id="KW-1185">Reference proteome</keyword>
<dbReference type="Proteomes" id="UP001152888">
    <property type="component" value="Unassembled WGS sequence"/>
</dbReference>
<keyword evidence="4" id="KW-0762">Sugar transport</keyword>
<dbReference type="PANTHER" id="PTHR48021:SF1">
    <property type="entry name" value="GH07001P-RELATED"/>
    <property type="match status" value="1"/>
</dbReference>
<gene>
    <name evidence="10" type="ORF">ACAOBT_LOCUS23405</name>
</gene>
<dbReference type="InterPro" id="IPR005829">
    <property type="entry name" value="Sugar_transporter_CS"/>
</dbReference>
<evidence type="ECO:0000313" key="10">
    <source>
        <dbReference type="EMBL" id="CAH1996866.1"/>
    </source>
</evidence>
<feature type="transmembrane region" description="Helical" evidence="8">
    <location>
        <begin position="408"/>
        <end position="428"/>
    </location>
</feature>
<dbReference type="InterPro" id="IPR005828">
    <property type="entry name" value="MFS_sugar_transport-like"/>
</dbReference>
<evidence type="ECO:0000256" key="4">
    <source>
        <dbReference type="ARBA" id="ARBA00022597"/>
    </source>
</evidence>
<dbReference type="Pfam" id="PF00083">
    <property type="entry name" value="Sugar_tr"/>
    <property type="match status" value="1"/>
</dbReference>
<dbReference type="GO" id="GO:0022857">
    <property type="term" value="F:transmembrane transporter activity"/>
    <property type="evidence" value="ECO:0007669"/>
    <property type="project" value="InterPro"/>
</dbReference>
<name>A0A9P0LEN0_ACAOB</name>